<accession>A0A179IPP4</accession>
<evidence type="ECO:0000256" key="1">
    <source>
        <dbReference type="SAM" id="MobiDB-lite"/>
    </source>
</evidence>
<dbReference type="OrthoDB" id="2050153at2"/>
<keyword evidence="2" id="KW-1133">Transmembrane helix</keyword>
<dbReference type="Proteomes" id="UP000244180">
    <property type="component" value="Unassembled WGS sequence"/>
</dbReference>
<evidence type="ECO:0000259" key="3">
    <source>
        <dbReference type="Pfam" id="PF01551"/>
    </source>
</evidence>
<dbReference type="Pfam" id="PF01551">
    <property type="entry name" value="Peptidase_M23"/>
    <property type="match status" value="1"/>
</dbReference>
<sequence>MDKERESPLNRPATDGADQGGAGDEGKAPRFRRWLGGLIARKWFFPALYLAAAAFILSFIFWYQSTKPYTMDKDQGLPAVSDREPQAVLEVPAADDVPVTKAKTPIWPVAQGTPVKIVRPFYNDEASAEERARALVEVAQSYYPNTGIDLAVDGKTPFDVVAVMDGTVTRADVDPVVGGVVWVDHGDGTRTTYASLGAIRVKEGDAVRQGDVLGTAGTSPMGKDLGLHLHFEVLRDGRPVDPLTVLPSQN</sequence>
<dbReference type="RefSeq" id="WP_082910507.1">
    <property type="nucleotide sequence ID" value="NZ_CBCSAS010000023.1"/>
</dbReference>
<dbReference type="CDD" id="cd12797">
    <property type="entry name" value="M23_peptidase"/>
    <property type="match status" value="1"/>
</dbReference>
<dbReference type="Proteomes" id="UP000243024">
    <property type="component" value="Unassembled WGS sequence"/>
</dbReference>
<dbReference type="PANTHER" id="PTHR21666:SF291">
    <property type="entry name" value="STAGE II SPORULATION PROTEIN Q"/>
    <property type="match status" value="1"/>
</dbReference>
<evidence type="ECO:0000313" key="5">
    <source>
        <dbReference type="EMBL" id="OAR04223.1"/>
    </source>
</evidence>
<feature type="domain" description="M23ase beta-sheet core" evidence="3">
    <location>
        <begin position="144"/>
        <end position="242"/>
    </location>
</feature>
<evidence type="ECO:0000313" key="4">
    <source>
        <dbReference type="EMBL" id="MBT9282202.1"/>
    </source>
</evidence>
<comment type="caution">
    <text evidence="5">The sequence shown here is derived from an EMBL/GenBank/DDBJ whole genome shotgun (WGS) entry which is preliminary data.</text>
</comment>
<evidence type="ECO:0000313" key="6">
    <source>
        <dbReference type="EMBL" id="PTQ54582.1"/>
    </source>
</evidence>
<dbReference type="InterPro" id="IPR050570">
    <property type="entry name" value="Cell_wall_metabolism_enzyme"/>
</dbReference>
<dbReference type="GO" id="GO:0004222">
    <property type="term" value="F:metalloendopeptidase activity"/>
    <property type="evidence" value="ECO:0007669"/>
    <property type="project" value="TreeGrafter"/>
</dbReference>
<evidence type="ECO:0000256" key="2">
    <source>
        <dbReference type="SAM" id="Phobius"/>
    </source>
</evidence>
<protein>
    <submittedName>
        <fullName evidence="4">M23 family metallopeptidase</fullName>
    </submittedName>
    <submittedName>
        <fullName evidence="6">Metalloendopeptidase</fullName>
    </submittedName>
</protein>
<dbReference type="SUPFAM" id="SSF51261">
    <property type="entry name" value="Duplicated hybrid motif"/>
    <property type="match status" value="1"/>
</dbReference>
<dbReference type="InterPro" id="IPR016047">
    <property type="entry name" value="M23ase_b-sheet_dom"/>
</dbReference>
<dbReference type="InterPro" id="IPR011055">
    <property type="entry name" value="Dup_hybrid_motif"/>
</dbReference>
<reference evidence="5 7" key="1">
    <citation type="submission" date="2015-09" db="EMBL/GenBank/DDBJ databases">
        <title>Draft genome sequence of Hydrogenibacillus schlegelii DSM 2000.</title>
        <authorList>
            <person name="Hemp J."/>
        </authorList>
    </citation>
    <scope>NUCLEOTIDE SEQUENCE [LARGE SCALE GENOMIC DNA]</scope>
    <source>
        <strain evidence="5 7">MA 48</strain>
    </source>
</reference>
<dbReference type="PANTHER" id="PTHR21666">
    <property type="entry name" value="PEPTIDASE-RELATED"/>
    <property type="match status" value="1"/>
</dbReference>
<gene>
    <name evidence="6" type="ORF">HSCHL_0161</name>
    <name evidence="4" type="ORF">KM312_06035</name>
    <name evidence="5" type="ORF">SA87_07185</name>
</gene>
<keyword evidence="2" id="KW-0472">Membrane</keyword>
<organism evidence="5 7">
    <name type="scientific">Hydrogenibacillus schlegelii</name>
    <name type="common">Bacillus schlegelii</name>
    <dbReference type="NCBI Taxonomy" id="1484"/>
    <lineage>
        <taxon>Bacteria</taxon>
        <taxon>Bacillati</taxon>
        <taxon>Bacillota</taxon>
        <taxon>Bacilli</taxon>
        <taxon>Bacillales</taxon>
        <taxon>Bacillales Family X. Incertae Sedis</taxon>
        <taxon>Hydrogenibacillus</taxon>
    </lineage>
</organism>
<dbReference type="STRING" id="1484.SA87_07185"/>
<keyword evidence="2" id="KW-0812">Transmembrane</keyword>
<feature type="region of interest" description="Disordered" evidence="1">
    <location>
        <begin position="1"/>
        <end position="26"/>
    </location>
</feature>
<reference evidence="4" key="3">
    <citation type="journal article" date="2021" name="Microbiology">
        <title>Metagenomic Analysis of the Microbial Community in the Underground Coal Fire Area (Kemerovo Region, Russia) Revealed Predominance of Thermophilic Members of the Phyla Deinococcus-thermus, Aquificae, and Firmicutes.</title>
        <authorList>
            <person name="Kadnikov V."/>
            <person name="Mardanov A.V."/>
            <person name="Beletsky A.V."/>
            <person name="Karnachuk O.V."/>
            <person name="Ravin N.V."/>
        </authorList>
    </citation>
    <scope>NUCLEOTIDE SEQUENCE</scope>
    <source>
        <strain evidence="4">RBS10-49</strain>
    </source>
</reference>
<dbReference type="AlphaFoldDB" id="A0A179IPP4"/>
<keyword evidence="7" id="KW-1185">Reference proteome</keyword>
<proteinExistence type="predicted"/>
<evidence type="ECO:0000313" key="7">
    <source>
        <dbReference type="Proteomes" id="UP000243024"/>
    </source>
</evidence>
<feature type="transmembrane region" description="Helical" evidence="2">
    <location>
        <begin position="43"/>
        <end position="63"/>
    </location>
</feature>
<reference evidence="6 8" key="2">
    <citation type="submission" date="2017-08" db="EMBL/GenBank/DDBJ databases">
        <title>Burning lignite coal seam in the remote Altai Mountains harbors a hydrogen-driven thermophilic microbial community.</title>
        <authorList>
            <person name="Kadnikov V.V."/>
            <person name="Mardanov A.V."/>
            <person name="Ivasenko D."/>
            <person name="Beletsky A.V."/>
            <person name="Karnachuk O.V."/>
            <person name="Ravin N.V."/>
        </authorList>
    </citation>
    <scope>NUCLEOTIDE SEQUENCE [LARGE SCALE GENOMIC DNA]</scope>
    <source>
        <strain evidence="6">AL33</strain>
    </source>
</reference>
<name>A0A179IPP4_HYDSH</name>
<dbReference type="Gene3D" id="2.70.70.10">
    <property type="entry name" value="Glucose Permease (Domain IIA)"/>
    <property type="match status" value="1"/>
</dbReference>
<dbReference type="EMBL" id="JXBB01000023">
    <property type="protein sequence ID" value="OAR04223.1"/>
    <property type="molecule type" value="Genomic_DNA"/>
</dbReference>
<dbReference type="Proteomes" id="UP000748108">
    <property type="component" value="Unassembled WGS sequence"/>
</dbReference>
<dbReference type="EMBL" id="PEBV01000003">
    <property type="protein sequence ID" value="PTQ54582.1"/>
    <property type="molecule type" value="Genomic_DNA"/>
</dbReference>
<evidence type="ECO:0000313" key="8">
    <source>
        <dbReference type="Proteomes" id="UP000244180"/>
    </source>
</evidence>
<dbReference type="EMBL" id="JAHHQF010000050">
    <property type="protein sequence ID" value="MBT9282202.1"/>
    <property type="molecule type" value="Genomic_DNA"/>
</dbReference>